<dbReference type="Proteomes" id="UP001286456">
    <property type="component" value="Unassembled WGS sequence"/>
</dbReference>
<protein>
    <submittedName>
        <fullName evidence="2">Uncharacterized protein</fullName>
    </submittedName>
</protein>
<evidence type="ECO:0000313" key="2">
    <source>
        <dbReference type="EMBL" id="KAK3336701.1"/>
    </source>
</evidence>
<feature type="region of interest" description="Disordered" evidence="1">
    <location>
        <begin position="108"/>
        <end position="144"/>
    </location>
</feature>
<reference evidence="2" key="2">
    <citation type="submission" date="2023-06" db="EMBL/GenBank/DDBJ databases">
        <authorList>
            <consortium name="Lawrence Berkeley National Laboratory"/>
            <person name="Haridas S."/>
            <person name="Hensen N."/>
            <person name="Bonometti L."/>
            <person name="Westerberg I."/>
            <person name="Brannstrom I.O."/>
            <person name="Guillou S."/>
            <person name="Cros-Aarteil S."/>
            <person name="Calhoun S."/>
            <person name="Kuo A."/>
            <person name="Mondo S."/>
            <person name="Pangilinan J."/>
            <person name="Riley R."/>
            <person name="Labutti K."/>
            <person name="Andreopoulos B."/>
            <person name="Lipzen A."/>
            <person name="Chen C."/>
            <person name="Yanf M."/>
            <person name="Daum C."/>
            <person name="Ng V."/>
            <person name="Clum A."/>
            <person name="Steindorff A."/>
            <person name="Ohm R."/>
            <person name="Martin F."/>
            <person name="Silar P."/>
            <person name="Natvig D."/>
            <person name="Lalanne C."/>
            <person name="Gautier V."/>
            <person name="Ament-Velasquez S.L."/>
            <person name="Kruys A."/>
            <person name="Hutchinson M.I."/>
            <person name="Powell A.J."/>
            <person name="Barry K."/>
            <person name="Miller A.N."/>
            <person name="Grigoriev I.V."/>
            <person name="Debuchy R."/>
            <person name="Gladieux P."/>
            <person name="Thoren M.H."/>
            <person name="Johannesson H."/>
        </authorList>
    </citation>
    <scope>NUCLEOTIDE SEQUENCE</scope>
    <source>
        <strain evidence="2">SMH4131-1</strain>
    </source>
</reference>
<name>A0AAE0J4B2_9PEZI</name>
<accession>A0AAE0J4B2</accession>
<evidence type="ECO:0000313" key="3">
    <source>
        <dbReference type="Proteomes" id="UP001286456"/>
    </source>
</evidence>
<organism evidence="2 3">
    <name type="scientific">Cercophora scortea</name>
    <dbReference type="NCBI Taxonomy" id="314031"/>
    <lineage>
        <taxon>Eukaryota</taxon>
        <taxon>Fungi</taxon>
        <taxon>Dikarya</taxon>
        <taxon>Ascomycota</taxon>
        <taxon>Pezizomycotina</taxon>
        <taxon>Sordariomycetes</taxon>
        <taxon>Sordariomycetidae</taxon>
        <taxon>Sordariales</taxon>
        <taxon>Lasiosphaeriaceae</taxon>
        <taxon>Cercophora</taxon>
    </lineage>
</organism>
<sequence length="175" mass="18748">MLDGPSAPFLFSLSQSTTLPLTLPLRAKSKREPISDDDERANHVPSLTTYPRPQPWCPSKSHPIPSQIPEGQACTTRRSLLWGSGLPLGEIPILGAWKFFFEGWPMRGGNDEDSSGSDTGGGSGTAVLVGGQGSPPDGHDRASYTSMDTLRAHYTRTTELGGINSALVATDDRRV</sequence>
<reference evidence="2" key="1">
    <citation type="journal article" date="2023" name="Mol. Phylogenet. Evol.">
        <title>Genome-scale phylogeny and comparative genomics of the fungal order Sordariales.</title>
        <authorList>
            <person name="Hensen N."/>
            <person name="Bonometti L."/>
            <person name="Westerberg I."/>
            <person name="Brannstrom I.O."/>
            <person name="Guillou S."/>
            <person name="Cros-Aarteil S."/>
            <person name="Calhoun S."/>
            <person name="Haridas S."/>
            <person name="Kuo A."/>
            <person name="Mondo S."/>
            <person name="Pangilinan J."/>
            <person name="Riley R."/>
            <person name="LaButti K."/>
            <person name="Andreopoulos B."/>
            <person name="Lipzen A."/>
            <person name="Chen C."/>
            <person name="Yan M."/>
            <person name="Daum C."/>
            <person name="Ng V."/>
            <person name="Clum A."/>
            <person name="Steindorff A."/>
            <person name="Ohm R.A."/>
            <person name="Martin F."/>
            <person name="Silar P."/>
            <person name="Natvig D.O."/>
            <person name="Lalanne C."/>
            <person name="Gautier V."/>
            <person name="Ament-Velasquez S.L."/>
            <person name="Kruys A."/>
            <person name="Hutchinson M.I."/>
            <person name="Powell A.J."/>
            <person name="Barry K."/>
            <person name="Miller A.N."/>
            <person name="Grigoriev I.V."/>
            <person name="Debuchy R."/>
            <person name="Gladieux P."/>
            <person name="Hiltunen Thoren M."/>
            <person name="Johannesson H."/>
        </authorList>
    </citation>
    <scope>NUCLEOTIDE SEQUENCE</scope>
    <source>
        <strain evidence="2">SMH4131-1</strain>
    </source>
</reference>
<dbReference type="EMBL" id="JAUEPO010000001">
    <property type="protein sequence ID" value="KAK3336701.1"/>
    <property type="molecule type" value="Genomic_DNA"/>
</dbReference>
<feature type="region of interest" description="Disordered" evidence="1">
    <location>
        <begin position="29"/>
        <end position="70"/>
    </location>
</feature>
<keyword evidence="3" id="KW-1185">Reference proteome</keyword>
<proteinExistence type="predicted"/>
<gene>
    <name evidence="2" type="ORF">B0T19DRAFT_47430</name>
</gene>
<comment type="caution">
    <text evidence="2">The sequence shown here is derived from an EMBL/GenBank/DDBJ whole genome shotgun (WGS) entry which is preliminary data.</text>
</comment>
<evidence type="ECO:0000256" key="1">
    <source>
        <dbReference type="SAM" id="MobiDB-lite"/>
    </source>
</evidence>
<dbReference type="AlphaFoldDB" id="A0AAE0J4B2"/>